<dbReference type="EMBL" id="AGZI01000045">
    <property type="protein sequence ID" value="EKU81111.1"/>
    <property type="molecule type" value="Genomic_DNA"/>
</dbReference>
<dbReference type="eggNOG" id="COG1344">
    <property type="taxonomic scope" value="Bacteria"/>
</dbReference>
<reference evidence="6 7" key="1">
    <citation type="submission" date="2012-09" db="EMBL/GenBank/DDBJ databases">
        <title>The Genome Sequence of Massilia timonae CCUG 45783.</title>
        <authorList>
            <consortium name="The Broad Institute Genome Sequencing Platform"/>
            <person name="Earl A."/>
            <person name="Ward D."/>
            <person name="Feldgarden M."/>
            <person name="Gevers D."/>
            <person name="Huys G."/>
            <person name="Walker B."/>
            <person name="Young S.K."/>
            <person name="Zeng Q."/>
            <person name="Gargeya S."/>
            <person name="Fitzgerald M."/>
            <person name="Haas B."/>
            <person name="Abouelleil A."/>
            <person name="Alvarado L."/>
            <person name="Arachchi H.M."/>
            <person name="Berlin A.M."/>
            <person name="Chapman S.B."/>
            <person name="Goldberg J."/>
            <person name="Griggs A."/>
            <person name="Gujja S."/>
            <person name="Hansen M."/>
            <person name="Howarth C."/>
            <person name="Imamovic A."/>
            <person name="Larimer J."/>
            <person name="McCowen C."/>
            <person name="Montmayeur A."/>
            <person name="Murphy C."/>
            <person name="Neiman D."/>
            <person name="Pearson M."/>
            <person name="Priest M."/>
            <person name="Roberts A."/>
            <person name="Saif S."/>
            <person name="Shea T."/>
            <person name="Sisk P."/>
            <person name="Sykes S."/>
            <person name="Wortman J."/>
            <person name="Nusbaum C."/>
            <person name="Birren B."/>
        </authorList>
    </citation>
    <scope>NUCLEOTIDE SEQUENCE [LARGE SCALE GENOMIC DNA]</scope>
    <source>
        <strain evidence="6 7">CCUG 45783</strain>
    </source>
</reference>
<evidence type="ECO:0000256" key="2">
    <source>
        <dbReference type="ARBA" id="ARBA00004613"/>
    </source>
</evidence>
<evidence type="ECO:0000313" key="6">
    <source>
        <dbReference type="EMBL" id="EKU81111.1"/>
    </source>
</evidence>
<dbReference type="GO" id="GO:0005198">
    <property type="term" value="F:structural molecule activity"/>
    <property type="evidence" value="ECO:0007669"/>
    <property type="project" value="InterPro"/>
</dbReference>
<feature type="non-terminal residue" evidence="6">
    <location>
        <position position="70"/>
    </location>
</feature>
<keyword evidence="4" id="KW-0975">Bacterial flagellum</keyword>
<name>K9DCW5_9BURK</name>
<comment type="caution">
    <text evidence="6">The sequence shown here is derived from an EMBL/GenBank/DDBJ whole genome shotgun (WGS) entry which is preliminary data.</text>
</comment>
<gene>
    <name evidence="6" type="ORF">HMPREF9710_03570</name>
</gene>
<evidence type="ECO:0000256" key="1">
    <source>
        <dbReference type="ARBA" id="ARBA00004365"/>
    </source>
</evidence>
<dbReference type="GO" id="GO:0005576">
    <property type="term" value="C:extracellular region"/>
    <property type="evidence" value="ECO:0007669"/>
    <property type="project" value="UniProtKB-SubCell"/>
</dbReference>
<evidence type="ECO:0000313" key="7">
    <source>
        <dbReference type="Proteomes" id="UP000009874"/>
    </source>
</evidence>
<dbReference type="Gene3D" id="1.20.1330.10">
    <property type="entry name" value="f41 fragment of flagellin, N-terminal domain"/>
    <property type="match status" value="1"/>
</dbReference>
<dbReference type="Proteomes" id="UP000009874">
    <property type="component" value="Unassembled WGS sequence"/>
</dbReference>
<dbReference type="InterPro" id="IPR001492">
    <property type="entry name" value="Flagellin"/>
</dbReference>
<dbReference type="Pfam" id="PF00669">
    <property type="entry name" value="Flagellin_N"/>
    <property type="match status" value="1"/>
</dbReference>
<organism evidence="6 7">
    <name type="scientific">Massilia timonae CCUG 45783</name>
    <dbReference type="NCBI Taxonomy" id="883126"/>
    <lineage>
        <taxon>Bacteria</taxon>
        <taxon>Pseudomonadati</taxon>
        <taxon>Pseudomonadota</taxon>
        <taxon>Betaproteobacteria</taxon>
        <taxon>Burkholderiales</taxon>
        <taxon>Oxalobacteraceae</taxon>
        <taxon>Telluria group</taxon>
        <taxon>Massilia</taxon>
    </lineage>
</organism>
<dbReference type="PANTHER" id="PTHR42792">
    <property type="entry name" value="FLAGELLIN"/>
    <property type="match status" value="1"/>
</dbReference>
<dbReference type="HOGENOM" id="CLU_011142_6_3_4"/>
<protein>
    <recommendedName>
        <fullName evidence="5">Flagellin N-terminal domain-containing protein</fullName>
    </recommendedName>
</protein>
<evidence type="ECO:0000256" key="4">
    <source>
        <dbReference type="ARBA" id="ARBA00023143"/>
    </source>
</evidence>
<feature type="domain" description="Flagellin N-terminal" evidence="5">
    <location>
        <begin position="6"/>
        <end position="68"/>
    </location>
</feature>
<dbReference type="PANTHER" id="PTHR42792:SF2">
    <property type="entry name" value="FLAGELLIN"/>
    <property type="match status" value="1"/>
</dbReference>
<comment type="similarity">
    <text evidence="3">Belongs to the bacterial flagellin family.</text>
</comment>
<comment type="subcellular location">
    <subcellularLocation>
        <location evidence="1">Bacterial flagellum</location>
    </subcellularLocation>
    <subcellularLocation>
        <location evidence="2">Secreted</location>
    </subcellularLocation>
</comment>
<evidence type="ECO:0000256" key="3">
    <source>
        <dbReference type="ARBA" id="ARBA00005709"/>
    </source>
</evidence>
<dbReference type="AlphaFoldDB" id="K9DCW5"/>
<dbReference type="InterPro" id="IPR001029">
    <property type="entry name" value="Flagellin_N"/>
</dbReference>
<sequence>MLSLHTNNAALSAQNSIAKTQSSLSTSMTRLSTGYRINSAMDDAAGLQIASRLKAQTSGMTVAMRNTQNS</sequence>
<proteinExistence type="inferred from homology"/>
<dbReference type="GO" id="GO:0009288">
    <property type="term" value="C:bacterial-type flagellum"/>
    <property type="evidence" value="ECO:0007669"/>
    <property type="project" value="UniProtKB-SubCell"/>
</dbReference>
<evidence type="ECO:0000259" key="5">
    <source>
        <dbReference type="Pfam" id="PF00669"/>
    </source>
</evidence>
<dbReference type="STRING" id="47229.LO55_250"/>
<accession>K9DCW5</accession>
<dbReference type="SUPFAM" id="SSF64518">
    <property type="entry name" value="Phase 1 flagellin"/>
    <property type="match status" value="1"/>
</dbReference>
<keyword evidence="7" id="KW-1185">Reference proteome</keyword>